<name>A0A506PPI1_9FLAO</name>
<organism evidence="2 3">
    <name type="scientific">Paucihalobacter ruber</name>
    <dbReference type="NCBI Taxonomy" id="2567861"/>
    <lineage>
        <taxon>Bacteria</taxon>
        <taxon>Pseudomonadati</taxon>
        <taxon>Bacteroidota</taxon>
        <taxon>Flavobacteriia</taxon>
        <taxon>Flavobacteriales</taxon>
        <taxon>Flavobacteriaceae</taxon>
        <taxon>Paucihalobacter</taxon>
    </lineage>
</organism>
<comment type="caution">
    <text evidence="2">The sequence shown here is derived from an EMBL/GenBank/DDBJ whole genome shotgun (WGS) entry which is preliminary data.</text>
</comment>
<keyword evidence="1" id="KW-0732">Signal</keyword>
<evidence type="ECO:0000313" key="3">
    <source>
        <dbReference type="Proteomes" id="UP000317332"/>
    </source>
</evidence>
<dbReference type="OrthoDB" id="9814627at2"/>
<keyword evidence="3" id="KW-1185">Reference proteome</keyword>
<evidence type="ECO:0000313" key="2">
    <source>
        <dbReference type="EMBL" id="TPV35107.1"/>
    </source>
</evidence>
<dbReference type="RefSeq" id="WP_140989583.1">
    <property type="nucleotide sequence ID" value="NZ_VHIQ01000002.1"/>
</dbReference>
<feature type="signal peptide" evidence="1">
    <location>
        <begin position="1"/>
        <end position="22"/>
    </location>
</feature>
<dbReference type="AlphaFoldDB" id="A0A506PPI1"/>
<reference evidence="2 3" key="1">
    <citation type="submission" date="2019-06" db="EMBL/GenBank/DDBJ databases">
        <title>Flavobacteriaceae Paucihalobacterium erythroidium CWB-1, complete genome.</title>
        <authorList>
            <person name="Wu S."/>
        </authorList>
    </citation>
    <scope>NUCLEOTIDE SEQUENCE [LARGE SCALE GENOMIC DNA]</scope>
    <source>
        <strain evidence="2 3">CWB-1</strain>
    </source>
</reference>
<feature type="chain" id="PRO_5021342469" description="YD repeat-containing protein" evidence="1">
    <location>
        <begin position="23"/>
        <end position="1116"/>
    </location>
</feature>
<accession>A0A506PPI1</accession>
<gene>
    <name evidence="2" type="ORF">FJ651_06185</name>
</gene>
<protein>
    <recommendedName>
        <fullName evidence="4">YD repeat-containing protein</fullName>
    </recommendedName>
</protein>
<proteinExistence type="predicted"/>
<evidence type="ECO:0000256" key="1">
    <source>
        <dbReference type="SAM" id="SignalP"/>
    </source>
</evidence>
<evidence type="ECO:0008006" key="4">
    <source>
        <dbReference type="Google" id="ProtNLM"/>
    </source>
</evidence>
<dbReference type="EMBL" id="VHIQ01000002">
    <property type="protein sequence ID" value="TPV35107.1"/>
    <property type="molecule type" value="Genomic_DNA"/>
</dbReference>
<sequence length="1116" mass="126499">MKALFTKSISCLCLLITSVIGAQELPEIIPPSPTVANLMQFEEVPVSYYTGQPNISIPLYSKNIGGNLSLDISLSYNTQGIKINNRSSWVGTGWSLNAGGVISRTVRGLPDEWPRNSGGITGEGVFHNDDFWNYDNLTIAQKQEFLWNSGGTPADKYDYELDLFQFNIMGATGRFIIVKEAGQLVPKLLTKNQSIKIVLDYDNNSASPTYFALNKFTIVDNNGNRFIFDEKETSVAQPFSAIEYFDNTTNISGASDDYVSTNAWHLSRVENSNGEELISFSYQTSVETYNVSVSRTDTRPLVDATNTANWNNLSQINYNAINIKPRKIYAYYVTSTSTKKIQNVYFHDGSYVNFELYNKSFLTHPETNGHALGYIKIKNPNHTDNKLFKFNYGLIGRLWLNSIEETAGGNTHPYQFEYNNEQQLPNFDTVNLTDDWGYYKGASLTGCGIVIPSQSVITTGLLKKIIYPTGGSKEFEFERHQITYQGNQQLTDNGYRDKNPDNWIPQNNTYSFSSTGSLPQQFTLSQEQQIVYKLISTTANQSEQENSMIRITGPNNYIQTFMLTQEEVWFTAPAGTFQVELVNLNLGANYTVDICLGYKNFISNIKRYVYGGGVRIKNIIFKDNPNDLTNSKLISFNYDELGSQNKSSGSIDGKITGVIKRHVEPVTRILINENCPLSPINEPITFNFEVIINSARAELTQGQYVGYKRVKTFESGNGFNVYTFTSAQDFYSPSSVFEFPYKPADDIDYKRGLLIKHEVFNNTSQLLKETINLYSYQESIIGPSYVLYNDDCEWKQFYSRYNFYVQMTTDQEMTACYGENGCSRDCLLFYDNCGTAAPMWFETNHVKSTWARLEETTTKEYFYPATGGPLVKEVRKEFDYNPQNYQVSVEDTYYDKSGSEEHLQTKYYYPLGISLNSNTGTVKNALVNLNKINEVLETQSYRNGVKLSEMHNIYHQFATNQVLLKEVKVGKNTLTPDKRIEFHRYDTYGNGLEVSKADGTKISYIYGFNGSLPVAKITNANYSQVESIIGTTMLTGNLTTSQRNNLLNGLGSAMINFLEHDPAVGITKTYNERGLLNSFDYDPFNRLIRVKDHNGMVEGYNAYHYKSQLQPVPLPF</sequence>
<dbReference type="Proteomes" id="UP000317332">
    <property type="component" value="Unassembled WGS sequence"/>
</dbReference>